<dbReference type="KEGG" id="fcm:BIW12_10655"/>
<dbReference type="OrthoDB" id="1363580at2"/>
<protein>
    <submittedName>
        <fullName evidence="1">Uncharacterized protein</fullName>
    </submittedName>
</protein>
<gene>
    <name evidence="1" type="ORF">BIW12_10655</name>
</gene>
<reference evidence="1 2" key="1">
    <citation type="submission" date="2016-10" db="EMBL/GenBank/DDBJ databases">
        <title>Complete Genome Sequence of Flavobacterium sp. PK15.</title>
        <authorList>
            <person name="Ekwe A."/>
            <person name="Kim S.B."/>
        </authorList>
    </citation>
    <scope>NUCLEOTIDE SEQUENCE [LARGE SCALE GENOMIC DNA]</scope>
    <source>
        <strain evidence="1 2">PK15</strain>
    </source>
</reference>
<dbReference type="EMBL" id="CP017774">
    <property type="protein sequence ID" value="AOZ99852.1"/>
    <property type="molecule type" value="Genomic_DNA"/>
</dbReference>
<organism evidence="1 2">
    <name type="scientific">Flavobacterium commune</name>
    <dbReference type="NCBI Taxonomy" id="1306519"/>
    <lineage>
        <taxon>Bacteria</taxon>
        <taxon>Pseudomonadati</taxon>
        <taxon>Bacteroidota</taxon>
        <taxon>Flavobacteriia</taxon>
        <taxon>Flavobacteriales</taxon>
        <taxon>Flavobacteriaceae</taxon>
        <taxon>Flavobacterium</taxon>
    </lineage>
</organism>
<sequence length="134" mass="15258">MNTTTNTMKNIFNPIYRQDYLEGYSKGLDPYSKVKSDTANTAFNDGFNSGRVDYESVNGCILDGIPKKIITEKILEEFLMAGLLGINIDTEGYTHFQISVLVKWYQSGIEKYDPKENNYLLDILEENGIELNHS</sequence>
<accession>A0A1D9PBF1</accession>
<evidence type="ECO:0000313" key="2">
    <source>
        <dbReference type="Proteomes" id="UP000178198"/>
    </source>
</evidence>
<name>A0A1D9PBF1_9FLAO</name>
<dbReference type="AlphaFoldDB" id="A0A1D9PBF1"/>
<proteinExistence type="predicted"/>
<evidence type="ECO:0000313" key="1">
    <source>
        <dbReference type="EMBL" id="AOZ99852.1"/>
    </source>
</evidence>
<keyword evidence="2" id="KW-1185">Reference proteome</keyword>
<dbReference type="Proteomes" id="UP000178198">
    <property type="component" value="Chromosome"/>
</dbReference>